<dbReference type="RefSeq" id="WP_233697061.1">
    <property type="nucleotide sequence ID" value="NZ_JAJNBZ010000009.1"/>
</dbReference>
<dbReference type="SUPFAM" id="SSF55729">
    <property type="entry name" value="Acyl-CoA N-acyltransferases (Nat)"/>
    <property type="match status" value="1"/>
</dbReference>
<dbReference type="InterPro" id="IPR016181">
    <property type="entry name" value="Acyl_CoA_acyltransferase"/>
</dbReference>
<evidence type="ECO:0000259" key="1">
    <source>
        <dbReference type="PROSITE" id="PS51186"/>
    </source>
</evidence>
<organism evidence="2 3">
    <name type="scientific">Paenibacillus profundus</name>
    <dbReference type="NCBI Taxonomy" id="1173085"/>
    <lineage>
        <taxon>Bacteria</taxon>
        <taxon>Bacillati</taxon>
        <taxon>Bacillota</taxon>
        <taxon>Bacilli</taxon>
        <taxon>Bacillales</taxon>
        <taxon>Paenibacillaceae</taxon>
        <taxon>Paenibacillus</taxon>
    </lineage>
</organism>
<dbReference type="PANTHER" id="PTHR43415:SF3">
    <property type="entry name" value="GNAT-FAMILY ACETYLTRANSFERASE"/>
    <property type="match status" value="1"/>
</dbReference>
<dbReference type="Gene3D" id="3.40.630.30">
    <property type="match status" value="1"/>
</dbReference>
<evidence type="ECO:0000313" key="3">
    <source>
        <dbReference type="Proteomes" id="UP001199916"/>
    </source>
</evidence>
<sequence length="188" mass="21330">MNTMEQAGTPVRFLEGAGVYLRPIGLEDAESYYYKLFDPEVRRLTGTQKHFSKEQVVRYIEGKTQDSSGMLLLIALCETNEVIGDIELQDIDGINRSANIRIAIGGSAHQGKGYGSEAIGLLLEYAFGTLQLHRIELNVFAFNKRAIHVYEKAGFKREGVQRDALYYDHKYHDSIIMSILEDEYRSTK</sequence>
<feature type="domain" description="N-acetyltransferase" evidence="1">
    <location>
        <begin position="19"/>
        <end position="182"/>
    </location>
</feature>
<proteinExistence type="predicted"/>
<dbReference type="Proteomes" id="UP001199916">
    <property type="component" value="Unassembled WGS sequence"/>
</dbReference>
<comment type="caution">
    <text evidence="2">The sequence shown here is derived from an EMBL/GenBank/DDBJ whole genome shotgun (WGS) entry which is preliminary data.</text>
</comment>
<accession>A0ABS8YIB6</accession>
<gene>
    <name evidence="2" type="ORF">LQV63_13320</name>
</gene>
<dbReference type="Pfam" id="PF13302">
    <property type="entry name" value="Acetyltransf_3"/>
    <property type="match status" value="1"/>
</dbReference>
<evidence type="ECO:0000313" key="2">
    <source>
        <dbReference type="EMBL" id="MCE5170290.1"/>
    </source>
</evidence>
<dbReference type="InterPro" id="IPR000182">
    <property type="entry name" value="GNAT_dom"/>
</dbReference>
<dbReference type="PANTHER" id="PTHR43415">
    <property type="entry name" value="SPERMIDINE N(1)-ACETYLTRANSFERASE"/>
    <property type="match status" value="1"/>
</dbReference>
<protein>
    <submittedName>
        <fullName evidence="2">GNAT family N-acetyltransferase</fullName>
    </submittedName>
</protein>
<dbReference type="PROSITE" id="PS51186">
    <property type="entry name" value="GNAT"/>
    <property type="match status" value="1"/>
</dbReference>
<reference evidence="2 3" key="1">
    <citation type="submission" date="2021-11" db="EMBL/GenBank/DDBJ databases">
        <title>Draft genome sequence of Paenibacillus profundus YoMME, a new Gram-positive bacteria with exoelectrogenic properties.</title>
        <authorList>
            <person name="Hubenova Y."/>
            <person name="Hubenova E."/>
            <person name="Manasiev Y."/>
            <person name="Peykov S."/>
            <person name="Mitov M."/>
        </authorList>
    </citation>
    <scope>NUCLEOTIDE SEQUENCE [LARGE SCALE GENOMIC DNA]</scope>
    <source>
        <strain evidence="2 3">YoMME</strain>
    </source>
</reference>
<keyword evidence="3" id="KW-1185">Reference proteome</keyword>
<name>A0ABS8YIB6_9BACL</name>
<dbReference type="EMBL" id="JAJNBZ010000009">
    <property type="protein sequence ID" value="MCE5170290.1"/>
    <property type="molecule type" value="Genomic_DNA"/>
</dbReference>